<dbReference type="EMBL" id="CAJVPI010000381">
    <property type="protein sequence ID" value="CAG8527771.1"/>
    <property type="molecule type" value="Genomic_DNA"/>
</dbReference>
<organism evidence="1 2">
    <name type="scientific">Paraglomus brasilianum</name>
    <dbReference type="NCBI Taxonomy" id="144538"/>
    <lineage>
        <taxon>Eukaryota</taxon>
        <taxon>Fungi</taxon>
        <taxon>Fungi incertae sedis</taxon>
        <taxon>Mucoromycota</taxon>
        <taxon>Glomeromycotina</taxon>
        <taxon>Glomeromycetes</taxon>
        <taxon>Paraglomerales</taxon>
        <taxon>Paraglomeraceae</taxon>
        <taxon>Paraglomus</taxon>
    </lineage>
</organism>
<comment type="caution">
    <text evidence="1">The sequence shown here is derived from an EMBL/GenBank/DDBJ whole genome shotgun (WGS) entry which is preliminary data.</text>
</comment>
<evidence type="ECO:0000313" key="1">
    <source>
        <dbReference type="EMBL" id="CAG8527771.1"/>
    </source>
</evidence>
<sequence length="57" mass="6189">MTFPYATSILSLPSTKEALRADRCASNARFDSLASLGLDQNFELTVHSSLSLFLAPL</sequence>
<evidence type="ECO:0000313" key="2">
    <source>
        <dbReference type="Proteomes" id="UP000789739"/>
    </source>
</evidence>
<name>A0A9N9AGR8_9GLOM</name>
<keyword evidence="2" id="KW-1185">Reference proteome</keyword>
<reference evidence="1" key="1">
    <citation type="submission" date="2021-06" db="EMBL/GenBank/DDBJ databases">
        <authorList>
            <person name="Kallberg Y."/>
            <person name="Tangrot J."/>
            <person name="Rosling A."/>
        </authorList>
    </citation>
    <scope>NUCLEOTIDE SEQUENCE</scope>
    <source>
        <strain evidence="1">BR232B</strain>
    </source>
</reference>
<gene>
    <name evidence="1" type="ORF">PBRASI_LOCUS3954</name>
</gene>
<dbReference type="Proteomes" id="UP000789739">
    <property type="component" value="Unassembled WGS sequence"/>
</dbReference>
<accession>A0A9N9AGR8</accession>
<dbReference type="AlphaFoldDB" id="A0A9N9AGR8"/>
<proteinExistence type="predicted"/>
<protein>
    <submittedName>
        <fullName evidence="1">656_t:CDS:1</fullName>
    </submittedName>
</protein>